<keyword evidence="7 8" id="KW-0030">Aminoacyl-tRNA synthetase</keyword>
<comment type="caution">
    <text evidence="8">Lacks conserved residue(s) required for the propagation of feature annotation.</text>
</comment>
<keyword evidence="2 8" id="KW-0963">Cytoplasm</keyword>
<evidence type="ECO:0000256" key="3">
    <source>
        <dbReference type="ARBA" id="ARBA00022598"/>
    </source>
</evidence>
<name>A0A941ENP8_9ACTN</name>
<dbReference type="SUPFAM" id="SSF48163">
    <property type="entry name" value="An anticodon-binding domain of class I aminoacyl-tRNA synthetases"/>
    <property type="match status" value="1"/>
</dbReference>
<dbReference type="CDD" id="cd00808">
    <property type="entry name" value="GluRS_core"/>
    <property type="match status" value="1"/>
</dbReference>
<dbReference type="InterPro" id="IPR000924">
    <property type="entry name" value="Glu/Gln-tRNA-synth"/>
</dbReference>
<dbReference type="EC" id="6.1.1.17" evidence="8"/>
<dbReference type="InterPro" id="IPR045462">
    <property type="entry name" value="aa-tRNA-synth_I_cd-bd"/>
</dbReference>
<feature type="domain" description="Aminoacyl-tRNA synthetase class I anticodon-binding" evidence="10">
    <location>
        <begin position="344"/>
        <end position="507"/>
    </location>
</feature>
<dbReference type="HAMAP" id="MF_00022">
    <property type="entry name" value="Glu_tRNA_synth_type1"/>
    <property type="match status" value="1"/>
</dbReference>
<comment type="subcellular location">
    <subcellularLocation>
        <location evidence="8">Cytoplasm</location>
    </subcellularLocation>
</comment>
<dbReference type="InterPro" id="IPR008925">
    <property type="entry name" value="aa_tRNA-synth_I_cd-bd_sf"/>
</dbReference>
<dbReference type="Proteomes" id="UP000675781">
    <property type="component" value="Unassembled WGS sequence"/>
</dbReference>
<feature type="binding site" evidence="8">
    <location>
        <position position="264"/>
    </location>
    <ligand>
        <name>ATP</name>
        <dbReference type="ChEBI" id="CHEBI:30616"/>
    </ligand>
</feature>
<feature type="short sequence motif" description="'KMSKS' region" evidence="8">
    <location>
        <begin position="261"/>
        <end position="265"/>
    </location>
</feature>
<keyword evidence="4 8" id="KW-0547">Nucleotide-binding</keyword>
<dbReference type="EMBL" id="JAGSOG010000063">
    <property type="protein sequence ID" value="MBR7834601.1"/>
    <property type="molecule type" value="Genomic_DNA"/>
</dbReference>
<dbReference type="FunFam" id="3.40.50.620:FF:000149">
    <property type="entry name" value="Glutamate--tRNA ligase"/>
    <property type="match status" value="1"/>
</dbReference>
<evidence type="ECO:0000256" key="1">
    <source>
        <dbReference type="ARBA" id="ARBA00007894"/>
    </source>
</evidence>
<evidence type="ECO:0000256" key="5">
    <source>
        <dbReference type="ARBA" id="ARBA00022840"/>
    </source>
</evidence>
<dbReference type="GO" id="GO:0005829">
    <property type="term" value="C:cytosol"/>
    <property type="evidence" value="ECO:0007669"/>
    <property type="project" value="TreeGrafter"/>
</dbReference>
<keyword evidence="3 8" id="KW-0436">Ligase</keyword>
<keyword evidence="5 8" id="KW-0067">ATP-binding</keyword>
<dbReference type="InterPro" id="IPR014729">
    <property type="entry name" value="Rossmann-like_a/b/a_fold"/>
</dbReference>
<dbReference type="GO" id="GO:0004818">
    <property type="term" value="F:glutamate-tRNA ligase activity"/>
    <property type="evidence" value="ECO:0007669"/>
    <property type="project" value="UniProtKB-UniRule"/>
</dbReference>
<dbReference type="Gene3D" id="1.10.10.350">
    <property type="match status" value="1"/>
</dbReference>
<dbReference type="PRINTS" id="PR00987">
    <property type="entry name" value="TRNASYNTHGLU"/>
</dbReference>
<evidence type="ECO:0000256" key="4">
    <source>
        <dbReference type="ARBA" id="ARBA00022741"/>
    </source>
</evidence>
<gene>
    <name evidence="8" type="primary">gltX</name>
    <name evidence="11" type="ORF">KDL01_15105</name>
</gene>
<dbReference type="Gene3D" id="3.40.50.620">
    <property type="entry name" value="HUPs"/>
    <property type="match status" value="1"/>
</dbReference>
<comment type="caution">
    <text evidence="11">The sequence shown here is derived from an EMBL/GenBank/DDBJ whole genome shotgun (WGS) entry which is preliminary data.</text>
</comment>
<evidence type="ECO:0000313" key="12">
    <source>
        <dbReference type="Proteomes" id="UP000675781"/>
    </source>
</evidence>
<proteinExistence type="inferred from homology"/>
<evidence type="ECO:0000313" key="11">
    <source>
        <dbReference type="EMBL" id="MBR7834601.1"/>
    </source>
</evidence>
<dbReference type="Pfam" id="PF19269">
    <property type="entry name" value="Anticodon_2"/>
    <property type="match status" value="1"/>
</dbReference>
<evidence type="ECO:0000259" key="10">
    <source>
        <dbReference type="Pfam" id="PF19269"/>
    </source>
</evidence>
<protein>
    <recommendedName>
        <fullName evidence="8">Glutamate--tRNA ligase</fullName>
        <ecNumber evidence="8">6.1.1.17</ecNumber>
    </recommendedName>
    <alternativeName>
        <fullName evidence="8">Glutamyl-tRNA synthetase</fullName>
        <shortName evidence="8">GluRS</shortName>
    </alternativeName>
</protein>
<keyword evidence="6 8" id="KW-0648">Protein biosynthesis</keyword>
<evidence type="ECO:0000256" key="7">
    <source>
        <dbReference type="ARBA" id="ARBA00023146"/>
    </source>
</evidence>
<sequence length="519" mass="57259">MDTSKLDNGVRVRFPPSPTGDPHVGLIRSALFNYAFAKHYGGKLVLRIEDTDAARNTEESYQAILQTLRWMGLEWDEGPEVGGEHGPYRQSERGEIYQDMAARLRESGFAYPCYCTAEELEAARELARQEKRNPGYEGTCRNLTPEQIAAYEAEGRTHVLRFRLPDRQIAWNDLVRGEIAFEAENVPDYPLLRADGSPLYALTNPVDDALMGITHVLRGEDLLPSTPRQIPLHEALVELGVSKQVPEFGHLPFVMGEGNKKLSKRDPQASFSYYPRTGYLPEGVLNYLALLGWSLGNDEEIFGKQELVAGFDGTRINSSPARFDLKKCEAINAVHLRRLETEDLAKRILPFLDREGLLLGGEDGHLADEGEWRTLLAATPLVQERMTVLSEAVPMLGFLFTGDGTDRRHAFQVNEADAEKVLTADAWPALAAATAALSALGTEESPWTVQAIDDALRAALIEGLGLKPKNAFTPVRVAVTGRRVSPPLFESLELLGRDRALARLNAATTRARAAASTAS</sequence>
<keyword evidence="12" id="KW-1185">Reference proteome</keyword>
<dbReference type="GO" id="GO:0005524">
    <property type="term" value="F:ATP binding"/>
    <property type="evidence" value="ECO:0007669"/>
    <property type="project" value="UniProtKB-UniRule"/>
</dbReference>
<dbReference type="InterPro" id="IPR020752">
    <property type="entry name" value="Glu-tRNA-synth_I_codon-bd_sub1"/>
</dbReference>
<dbReference type="InterPro" id="IPR004527">
    <property type="entry name" value="Glu-tRNA-ligase_bac/mito"/>
</dbReference>
<dbReference type="NCBIfam" id="TIGR00464">
    <property type="entry name" value="gltX_bact"/>
    <property type="match status" value="1"/>
</dbReference>
<feature type="domain" description="Glutamyl/glutaminyl-tRNA synthetase class Ib catalytic" evidence="9">
    <location>
        <begin position="10"/>
        <end position="327"/>
    </location>
</feature>
<comment type="similarity">
    <text evidence="1 8">Belongs to the class-I aminoacyl-tRNA synthetase family. Glutamate--tRNA ligase type 1 subfamily.</text>
</comment>
<dbReference type="Pfam" id="PF00749">
    <property type="entry name" value="tRNA-synt_1c"/>
    <property type="match status" value="1"/>
</dbReference>
<comment type="function">
    <text evidence="8">Catalyzes the attachment of glutamate to tRNA(Glu) in a two-step reaction: glutamate is first activated by ATP to form Glu-AMP and then transferred to the acceptor end of tRNA(Glu).</text>
</comment>
<dbReference type="GO" id="GO:0000049">
    <property type="term" value="F:tRNA binding"/>
    <property type="evidence" value="ECO:0007669"/>
    <property type="project" value="InterPro"/>
</dbReference>
<dbReference type="InterPro" id="IPR033910">
    <property type="entry name" value="GluRS_core"/>
</dbReference>
<organism evidence="11 12">
    <name type="scientific">Actinospica durhamensis</name>
    <dbReference type="NCBI Taxonomy" id="1508375"/>
    <lineage>
        <taxon>Bacteria</taxon>
        <taxon>Bacillati</taxon>
        <taxon>Actinomycetota</taxon>
        <taxon>Actinomycetes</taxon>
        <taxon>Catenulisporales</taxon>
        <taxon>Actinospicaceae</taxon>
        <taxon>Actinospica</taxon>
    </lineage>
</organism>
<dbReference type="GO" id="GO:0006424">
    <property type="term" value="P:glutamyl-tRNA aminoacylation"/>
    <property type="evidence" value="ECO:0007669"/>
    <property type="project" value="UniProtKB-UniRule"/>
</dbReference>
<dbReference type="InterPro" id="IPR049940">
    <property type="entry name" value="GluQ/Sye"/>
</dbReference>
<dbReference type="InterPro" id="IPR020751">
    <property type="entry name" value="aa-tRNA-synth_I_codon-bd_sub2"/>
</dbReference>
<dbReference type="SUPFAM" id="SSF52374">
    <property type="entry name" value="Nucleotidylyl transferase"/>
    <property type="match status" value="1"/>
</dbReference>
<evidence type="ECO:0000256" key="8">
    <source>
        <dbReference type="HAMAP-Rule" id="MF_00022"/>
    </source>
</evidence>
<dbReference type="GO" id="GO:0008270">
    <property type="term" value="F:zinc ion binding"/>
    <property type="evidence" value="ECO:0007669"/>
    <property type="project" value="InterPro"/>
</dbReference>
<dbReference type="Gene3D" id="1.10.8.70">
    <property type="entry name" value="Glutamate-tRNA synthetase, class I, anticodon-binding domain 1"/>
    <property type="match status" value="1"/>
</dbReference>
<dbReference type="PANTHER" id="PTHR43311">
    <property type="entry name" value="GLUTAMATE--TRNA LIGASE"/>
    <property type="match status" value="1"/>
</dbReference>
<evidence type="ECO:0000256" key="2">
    <source>
        <dbReference type="ARBA" id="ARBA00022490"/>
    </source>
</evidence>
<comment type="catalytic activity">
    <reaction evidence="8">
        <text>tRNA(Glu) + L-glutamate + ATP = L-glutamyl-tRNA(Glu) + AMP + diphosphate</text>
        <dbReference type="Rhea" id="RHEA:23540"/>
        <dbReference type="Rhea" id="RHEA-COMP:9663"/>
        <dbReference type="Rhea" id="RHEA-COMP:9680"/>
        <dbReference type="ChEBI" id="CHEBI:29985"/>
        <dbReference type="ChEBI" id="CHEBI:30616"/>
        <dbReference type="ChEBI" id="CHEBI:33019"/>
        <dbReference type="ChEBI" id="CHEBI:78442"/>
        <dbReference type="ChEBI" id="CHEBI:78520"/>
        <dbReference type="ChEBI" id="CHEBI:456215"/>
        <dbReference type="EC" id="6.1.1.17"/>
    </reaction>
</comment>
<evidence type="ECO:0000259" key="9">
    <source>
        <dbReference type="Pfam" id="PF00749"/>
    </source>
</evidence>
<feature type="short sequence motif" description="'HIGH' region" evidence="8">
    <location>
        <begin position="16"/>
        <end position="26"/>
    </location>
</feature>
<dbReference type="AlphaFoldDB" id="A0A941ENP8"/>
<comment type="subunit">
    <text evidence="8">Monomer.</text>
</comment>
<evidence type="ECO:0000256" key="6">
    <source>
        <dbReference type="ARBA" id="ARBA00022917"/>
    </source>
</evidence>
<dbReference type="PANTHER" id="PTHR43311:SF2">
    <property type="entry name" value="GLUTAMATE--TRNA LIGASE, MITOCHONDRIAL-RELATED"/>
    <property type="match status" value="1"/>
</dbReference>
<reference evidence="11" key="1">
    <citation type="submission" date="2021-04" db="EMBL/GenBank/DDBJ databases">
        <title>Genome based classification of Actinospica acidithermotolerans sp. nov., an actinobacterium isolated from an Indonesian hot spring.</title>
        <authorList>
            <person name="Kusuma A.B."/>
            <person name="Putra K.E."/>
            <person name="Nafisah S."/>
            <person name="Loh J."/>
            <person name="Nouioui I."/>
            <person name="Goodfellow M."/>
        </authorList>
    </citation>
    <scope>NUCLEOTIDE SEQUENCE</scope>
    <source>
        <strain evidence="11">CSCA 57</strain>
    </source>
</reference>
<accession>A0A941ENP8</accession>
<dbReference type="InterPro" id="IPR020058">
    <property type="entry name" value="Glu/Gln-tRNA-synth_Ib_cat-dom"/>
</dbReference>